<dbReference type="Proteomes" id="UP000005408">
    <property type="component" value="Unassembled WGS sequence"/>
</dbReference>
<name>A0A8W8NZP3_MAGGI</name>
<accession>A0A8W8NZP3</accession>
<dbReference type="SUPFAM" id="SSF53448">
    <property type="entry name" value="Nucleotide-diphospho-sugar transferases"/>
    <property type="match status" value="1"/>
</dbReference>
<keyword evidence="1" id="KW-1133">Transmembrane helix</keyword>
<feature type="transmembrane region" description="Helical" evidence="1">
    <location>
        <begin position="12"/>
        <end position="28"/>
    </location>
</feature>
<reference evidence="2" key="1">
    <citation type="submission" date="2022-08" db="UniProtKB">
        <authorList>
            <consortium name="EnsemblMetazoa"/>
        </authorList>
    </citation>
    <scope>IDENTIFICATION</scope>
    <source>
        <strain evidence="2">05x7-T-G4-1.051#20</strain>
    </source>
</reference>
<dbReference type="PANTHER" id="PTHR46830">
    <property type="entry name" value="TRANSFERASE, PUTATIVE-RELATED"/>
    <property type="match status" value="1"/>
</dbReference>
<protein>
    <submittedName>
        <fullName evidence="2">Uncharacterized protein</fullName>
    </submittedName>
</protein>
<proteinExistence type="predicted"/>
<keyword evidence="1" id="KW-0472">Membrane</keyword>
<sequence length="273" mass="31403">MTGKCTRSWRAIFLFVVIISCTLVFYFNPTKYIQLIHYDSLFRITLNKFPGISFEMKNELATKNKNQTAELKMKVVAALTTTPPPGPLREESCDIETALLFLRMNKNSSIDNYTDPLAKYGGIYVDTDEYFLRPGDELRNSNCTMGKAHDRSIGSALIYAEKGALFIEKWIDSYNNYDPSKWGDNSVLMAEKLAQKFPDLIHVFEHHCAFYPHGLVLYNQNYKWSHSYGLHIYKTGHIPELQKINFETVRNINNTIGAVFRYILFGSKELCSS</sequence>
<evidence type="ECO:0000313" key="2">
    <source>
        <dbReference type="EnsemblMetazoa" id="G7786.5:cds"/>
    </source>
</evidence>
<keyword evidence="3" id="KW-1185">Reference proteome</keyword>
<dbReference type="PROSITE" id="PS51257">
    <property type="entry name" value="PROKAR_LIPOPROTEIN"/>
    <property type="match status" value="1"/>
</dbReference>
<dbReference type="EnsemblMetazoa" id="G7786.5">
    <property type="protein sequence ID" value="G7786.5:cds"/>
    <property type="gene ID" value="G7786"/>
</dbReference>
<organism evidence="2 3">
    <name type="scientific">Magallana gigas</name>
    <name type="common">Pacific oyster</name>
    <name type="synonym">Crassostrea gigas</name>
    <dbReference type="NCBI Taxonomy" id="29159"/>
    <lineage>
        <taxon>Eukaryota</taxon>
        <taxon>Metazoa</taxon>
        <taxon>Spiralia</taxon>
        <taxon>Lophotrochozoa</taxon>
        <taxon>Mollusca</taxon>
        <taxon>Bivalvia</taxon>
        <taxon>Autobranchia</taxon>
        <taxon>Pteriomorphia</taxon>
        <taxon>Ostreida</taxon>
        <taxon>Ostreoidea</taxon>
        <taxon>Ostreidae</taxon>
        <taxon>Magallana</taxon>
    </lineage>
</organism>
<dbReference type="AlphaFoldDB" id="A0A8W8NZP3"/>
<keyword evidence="1" id="KW-0812">Transmembrane</keyword>
<dbReference type="Gene3D" id="3.90.550.20">
    <property type="match status" value="1"/>
</dbReference>
<dbReference type="InterPro" id="IPR029044">
    <property type="entry name" value="Nucleotide-diphossugar_trans"/>
</dbReference>
<evidence type="ECO:0000313" key="3">
    <source>
        <dbReference type="Proteomes" id="UP000005408"/>
    </source>
</evidence>
<dbReference type="PANTHER" id="PTHR46830:SF1">
    <property type="entry name" value="ALPHA-1,4-N-ACETYLGLUCOSAMINYLTRANSFERASE"/>
    <property type="match status" value="1"/>
</dbReference>
<evidence type="ECO:0000256" key="1">
    <source>
        <dbReference type="SAM" id="Phobius"/>
    </source>
</evidence>